<reference evidence="3" key="2">
    <citation type="submission" date="2009-11" db="EMBL/GenBank/DDBJ databases">
        <title>The Genome Sequence of Allomyces macrogynus strain ATCC 38327.</title>
        <authorList>
            <consortium name="The Broad Institute Genome Sequencing Platform"/>
            <person name="Russ C."/>
            <person name="Cuomo C."/>
            <person name="Shea T."/>
            <person name="Young S.K."/>
            <person name="Zeng Q."/>
            <person name="Koehrsen M."/>
            <person name="Haas B."/>
            <person name="Borodovsky M."/>
            <person name="Guigo R."/>
            <person name="Alvarado L."/>
            <person name="Berlin A."/>
            <person name="Borenstein D."/>
            <person name="Chen Z."/>
            <person name="Engels R."/>
            <person name="Freedman E."/>
            <person name="Gellesch M."/>
            <person name="Goldberg J."/>
            <person name="Griggs A."/>
            <person name="Gujja S."/>
            <person name="Heiman D."/>
            <person name="Hepburn T."/>
            <person name="Howarth C."/>
            <person name="Jen D."/>
            <person name="Larson L."/>
            <person name="Lewis B."/>
            <person name="Mehta T."/>
            <person name="Park D."/>
            <person name="Pearson M."/>
            <person name="Roberts A."/>
            <person name="Saif S."/>
            <person name="Shenoy N."/>
            <person name="Sisk P."/>
            <person name="Stolte C."/>
            <person name="Sykes S."/>
            <person name="Walk T."/>
            <person name="White J."/>
            <person name="Yandava C."/>
            <person name="Burger G."/>
            <person name="Gray M.W."/>
            <person name="Holland P.W.H."/>
            <person name="King N."/>
            <person name="Lang F.B.F."/>
            <person name="Roger A.J."/>
            <person name="Ruiz-Trillo I."/>
            <person name="Lander E."/>
            <person name="Nusbaum C."/>
        </authorList>
    </citation>
    <scope>NUCLEOTIDE SEQUENCE [LARGE SCALE GENOMIC DNA]</scope>
    <source>
        <strain evidence="3">ATCC 38327</strain>
    </source>
</reference>
<dbReference type="InterPro" id="IPR029063">
    <property type="entry name" value="SAM-dependent_MTases_sf"/>
</dbReference>
<evidence type="ECO:0000313" key="3">
    <source>
        <dbReference type="Proteomes" id="UP000054350"/>
    </source>
</evidence>
<dbReference type="eggNOG" id="ENOG502S63N">
    <property type="taxonomic scope" value="Eukaryota"/>
</dbReference>
<dbReference type="STRING" id="578462.A0A0L0TA54"/>
<proteinExistence type="predicted"/>
<sequence>MARTKQPRAARPAPENRSNDTEPAAAPLSTSPSPATAPAPHDANLHAYRVGPVTLTVAGIAEDSDDDTFDPCFFDEGYSLAAQTAYSVWEGGARLLDFVQRDGDAPGAAIAADLRALLGVDQPGNPVQVVELGSGTGAAGLGLAMLGANVLVTDVPSIVDLLRDNIKRNSSASAVEEKAVSAWTGATSLGLGTAAAQPLNWAIPVAQQLAPNDPRRAQVLVATECTWLQSLIPIFTSTVSQLLAAPMPAKLVPVRGWTVAALHQIAQSQQKWLLWVYKERGTAASESFTTFDGVCRAFAEVGCTVHALHAEPSVEDPGKTIRFCAVTLAGGASQIERN</sequence>
<dbReference type="PANTHER" id="PTHR14614:SF157">
    <property type="entry name" value="METHYLTRANSFERASE TYPE 12 DOMAIN-CONTAINING PROTEIN"/>
    <property type="match status" value="1"/>
</dbReference>
<dbReference type="Gene3D" id="3.40.50.150">
    <property type="entry name" value="Vaccinia Virus protein VP39"/>
    <property type="match status" value="1"/>
</dbReference>
<dbReference type="InterPro" id="IPR019410">
    <property type="entry name" value="Methyltransf_16"/>
</dbReference>
<dbReference type="EMBL" id="GG745373">
    <property type="protein sequence ID" value="KNE71693.1"/>
    <property type="molecule type" value="Genomic_DNA"/>
</dbReference>
<evidence type="ECO:0000256" key="1">
    <source>
        <dbReference type="SAM" id="MobiDB-lite"/>
    </source>
</evidence>
<gene>
    <name evidence="2" type="ORF">AMAG_16245</name>
</gene>
<protein>
    <submittedName>
        <fullName evidence="2">Uncharacterized protein</fullName>
    </submittedName>
</protein>
<feature type="compositionally biased region" description="Low complexity" evidence="1">
    <location>
        <begin position="23"/>
        <end position="40"/>
    </location>
</feature>
<dbReference type="OrthoDB" id="407325at2759"/>
<reference evidence="2 3" key="1">
    <citation type="submission" date="2009-11" db="EMBL/GenBank/DDBJ databases">
        <title>Annotation of Allomyces macrogynus ATCC 38327.</title>
        <authorList>
            <consortium name="The Broad Institute Genome Sequencing Platform"/>
            <person name="Russ C."/>
            <person name="Cuomo C."/>
            <person name="Burger G."/>
            <person name="Gray M.W."/>
            <person name="Holland P.W.H."/>
            <person name="King N."/>
            <person name="Lang F.B.F."/>
            <person name="Roger A.J."/>
            <person name="Ruiz-Trillo I."/>
            <person name="Young S.K."/>
            <person name="Zeng Q."/>
            <person name="Gargeya S."/>
            <person name="Fitzgerald M."/>
            <person name="Haas B."/>
            <person name="Abouelleil A."/>
            <person name="Alvarado L."/>
            <person name="Arachchi H.M."/>
            <person name="Berlin A."/>
            <person name="Chapman S.B."/>
            <person name="Gearin G."/>
            <person name="Goldberg J."/>
            <person name="Griggs A."/>
            <person name="Gujja S."/>
            <person name="Hansen M."/>
            <person name="Heiman D."/>
            <person name="Howarth C."/>
            <person name="Larimer J."/>
            <person name="Lui A."/>
            <person name="MacDonald P.J.P."/>
            <person name="McCowen C."/>
            <person name="Montmayeur A."/>
            <person name="Murphy C."/>
            <person name="Neiman D."/>
            <person name="Pearson M."/>
            <person name="Priest M."/>
            <person name="Roberts A."/>
            <person name="Saif S."/>
            <person name="Shea T."/>
            <person name="Sisk P."/>
            <person name="Stolte C."/>
            <person name="Sykes S."/>
            <person name="Wortman J."/>
            <person name="Nusbaum C."/>
            <person name="Birren B."/>
        </authorList>
    </citation>
    <scope>NUCLEOTIDE SEQUENCE [LARGE SCALE GENOMIC DNA]</scope>
    <source>
        <strain evidence="2 3">ATCC 38327</strain>
    </source>
</reference>
<dbReference type="PANTHER" id="PTHR14614">
    <property type="entry name" value="HEPATOCELLULAR CARCINOMA-ASSOCIATED ANTIGEN"/>
    <property type="match status" value="1"/>
</dbReference>
<accession>A0A0L0TA54</accession>
<name>A0A0L0TA54_ALLM3</name>
<organism evidence="2 3">
    <name type="scientific">Allomyces macrogynus (strain ATCC 38327)</name>
    <name type="common">Allomyces javanicus var. macrogynus</name>
    <dbReference type="NCBI Taxonomy" id="578462"/>
    <lineage>
        <taxon>Eukaryota</taxon>
        <taxon>Fungi</taxon>
        <taxon>Fungi incertae sedis</taxon>
        <taxon>Blastocladiomycota</taxon>
        <taxon>Blastocladiomycetes</taxon>
        <taxon>Blastocladiales</taxon>
        <taxon>Blastocladiaceae</taxon>
        <taxon>Allomyces</taxon>
    </lineage>
</organism>
<keyword evidence="3" id="KW-1185">Reference proteome</keyword>
<dbReference type="AlphaFoldDB" id="A0A0L0TA54"/>
<dbReference type="SUPFAM" id="SSF53335">
    <property type="entry name" value="S-adenosyl-L-methionine-dependent methyltransferases"/>
    <property type="match status" value="1"/>
</dbReference>
<dbReference type="Pfam" id="PF10294">
    <property type="entry name" value="Methyltransf_16"/>
    <property type="match status" value="1"/>
</dbReference>
<dbReference type="Proteomes" id="UP000054350">
    <property type="component" value="Unassembled WGS sequence"/>
</dbReference>
<dbReference type="VEuPathDB" id="FungiDB:AMAG_16245"/>
<feature type="region of interest" description="Disordered" evidence="1">
    <location>
        <begin position="1"/>
        <end position="42"/>
    </location>
</feature>
<evidence type="ECO:0000313" key="2">
    <source>
        <dbReference type="EMBL" id="KNE71693.1"/>
    </source>
</evidence>